<dbReference type="AlphaFoldDB" id="A0A328TKZ8"/>
<proteinExistence type="predicted"/>
<evidence type="ECO:0000313" key="2">
    <source>
        <dbReference type="Proteomes" id="UP000244334"/>
    </source>
</evidence>
<keyword evidence="2" id="KW-1185">Reference proteome</keyword>
<reference evidence="1" key="1">
    <citation type="submission" date="2018-04" db="EMBL/GenBank/DDBJ databases">
        <title>Genomes of the Obligate Erwinia dacicola and Facultative Enterobacter sp. OLF Endosymbionts of the Olive Fruit fly, Bactrocera oleae.</title>
        <authorList>
            <person name="Estes A.M."/>
            <person name="Hearn D.J."/>
            <person name="Agarwal S."/>
            <person name="Pierson E.A."/>
            <person name="Dunning-Hotopp J.C."/>
        </authorList>
    </citation>
    <scope>NUCLEOTIDE SEQUENCE [LARGE SCALE GENOMIC DNA]</scope>
    <source>
        <strain evidence="1">Oroville</strain>
    </source>
</reference>
<name>A0A328TKZ8_9GAMM</name>
<sequence length="55" mass="6238">MCCNPIKTASIYNIKSVGYNQCSVIHAGMASISSDMKYAYFTKAREILSREAWWV</sequence>
<protein>
    <submittedName>
        <fullName evidence="1">Uncharacterized protein</fullName>
    </submittedName>
</protein>
<gene>
    <name evidence="1" type="ORF">ACZ87_03201</name>
</gene>
<accession>A0A328TKZ8</accession>
<dbReference type="Proteomes" id="UP000244334">
    <property type="component" value="Unassembled WGS sequence"/>
</dbReference>
<organism evidence="1 2">
    <name type="scientific">Candidatus Erwinia dacicola</name>
    <dbReference type="NCBI Taxonomy" id="252393"/>
    <lineage>
        <taxon>Bacteria</taxon>
        <taxon>Pseudomonadati</taxon>
        <taxon>Pseudomonadota</taxon>
        <taxon>Gammaproteobacteria</taxon>
        <taxon>Enterobacterales</taxon>
        <taxon>Erwiniaceae</taxon>
        <taxon>Erwinia</taxon>
    </lineage>
</organism>
<dbReference type="EMBL" id="LJAM02000500">
    <property type="protein sequence ID" value="RAP70002.1"/>
    <property type="molecule type" value="Genomic_DNA"/>
</dbReference>
<comment type="caution">
    <text evidence="1">The sequence shown here is derived from an EMBL/GenBank/DDBJ whole genome shotgun (WGS) entry which is preliminary data.</text>
</comment>
<evidence type="ECO:0000313" key="1">
    <source>
        <dbReference type="EMBL" id="RAP70002.1"/>
    </source>
</evidence>